<reference evidence="3" key="1">
    <citation type="submission" date="2014-07" db="EMBL/GenBank/DDBJ databases">
        <authorList>
            <person name="Martin A.A"/>
            <person name="De Silva N."/>
        </authorList>
    </citation>
    <scope>NUCLEOTIDE SEQUENCE</scope>
</reference>
<protein>
    <submittedName>
        <fullName evidence="4">G_PROTEIN_RECEP_F1_2 domain-containing protein</fullName>
    </submittedName>
</protein>
<dbReference type="Pfam" id="PF03125">
    <property type="entry name" value="Sre"/>
    <property type="match status" value="1"/>
</dbReference>
<proteinExistence type="inferred from homology"/>
<feature type="transmembrane region" description="Helical" evidence="2">
    <location>
        <begin position="43"/>
        <end position="66"/>
    </location>
</feature>
<feature type="transmembrane region" description="Helical" evidence="2">
    <location>
        <begin position="207"/>
        <end position="229"/>
    </location>
</feature>
<dbReference type="InterPro" id="IPR004151">
    <property type="entry name" value="7TM_GPCR_serpentine_rcpt_Sre"/>
</dbReference>
<evidence type="ECO:0000313" key="4">
    <source>
        <dbReference type="WBParaSite" id="SVE_1566000.1"/>
    </source>
</evidence>
<reference evidence="4" key="2">
    <citation type="submission" date="2015-08" db="UniProtKB">
        <authorList>
            <consortium name="WormBaseParasite"/>
        </authorList>
    </citation>
    <scope>IDENTIFICATION</scope>
</reference>
<accession>A0A0K0FTJ9</accession>
<dbReference type="PANTHER" id="PTHR47518:SF11">
    <property type="entry name" value="SERPENTINE RECEPTOR, CLASS E (EPSILON)-RELATED"/>
    <property type="match status" value="1"/>
</dbReference>
<keyword evidence="2" id="KW-0812">Transmembrane</keyword>
<keyword evidence="3" id="KW-1185">Reference proteome</keyword>
<keyword evidence="2" id="KW-0472">Membrane</keyword>
<feature type="transmembrane region" description="Helical" evidence="2">
    <location>
        <begin position="241"/>
        <end position="260"/>
    </location>
</feature>
<organism evidence="3 4">
    <name type="scientific">Strongyloides venezuelensis</name>
    <name type="common">Threadworm</name>
    <dbReference type="NCBI Taxonomy" id="75913"/>
    <lineage>
        <taxon>Eukaryota</taxon>
        <taxon>Metazoa</taxon>
        <taxon>Ecdysozoa</taxon>
        <taxon>Nematoda</taxon>
        <taxon>Chromadorea</taxon>
        <taxon>Rhabditida</taxon>
        <taxon>Tylenchina</taxon>
        <taxon>Panagrolaimomorpha</taxon>
        <taxon>Strongyloidoidea</taxon>
        <taxon>Strongyloididae</taxon>
        <taxon>Strongyloides</taxon>
    </lineage>
</organism>
<feature type="transmembrane region" description="Helical" evidence="2">
    <location>
        <begin position="86"/>
        <end position="107"/>
    </location>
</feature>
<sequence length="329" mass="38700">MRFIVFILNILEIIGNIGAFLFIPIIFKFIFHRKEWHLYYRSIFSSVIVACTIHTLSSVVIYTIIFHVNKIPVLGENFELTHVYSLARYFLKGSCGTVRICLWILVIERTVATVKKKNYELHHNYIVAVILFIIPFAYGYNMDNIGHFWPFYRNNYVKFCIAFDCLTLLVLIILWLLNRKLHQLHHVKVLTLSEKFQISENIRLAKLSLPVTILFILDNYTFNIIFSISMLTPEEDEFLTLLNYGSLAYCYAGFFIFVLYQYKEKISLQFPIGRNKVVNLSNNDVSSKNNDNSQKHDKTQVIKMKNANNKLVPMDYDQKSYFNVYANSW</sequence>
<comment type="similarity">
    <text evidence="1">Belongs to the nematode receptor-like protein sre family.</text>
</comment>
<evidence type="ECO:0000256" key="2">
    <source>
        <dbReference type="SAM" id="Phobius"/>
    </source>
</evidence>
<dbReference type="WBParaSite" id="SVE_1566000.1">
    <property type="protein sequence ID" value="SVE_1566000.1"/>
    <property type="gene ID" value="SVE_1566000"/>
</dbReference>
<dbReference type="GO" id="GO:0016020">
    <property type="term" value="C:membrane"/>
    <property type="evidence" value="ECO:0007669"/>
    <property type="project" value="InterPro"/>
</dbReference>
<keyword evidence="2" id="KW-1133">Transmembrane helix</keyword>
<dbReference type="AlphaFoldDB" id="A0A0K0FTJ9"/>
<dbReference type="Proteomes" id="UP000035680">
    <property type="component" value="Unassembled WGS sequence"/>
</dbReference>
<dbReference type="GO" id="GO:0007606">
    <property type="term" value="P:sensory perception of chemical stimulus"/>
    <property type="evidence" value="ECO:0007669"/>
    <property type="project" value="InterPro"/>
</dbReference>
<feature type="transmembrane region" description="Helical" evidence="2">
    <location>
        <begin position="6"/>
        <end position="31"/>
    </location>
</feature>
<name>A0A0K0FTJ9_STRVS</name>
<evidence type="ECO:0000313" key="3">
    <source>
        <dbReference type="Proteomes" id="UP000035680"/>
    </source>
</evidence>
<evidence type="ECO:0000256" key="1">
    <source>
        <dbReference type="ARBA" id="ARBA00006803"/>
    </source>
</evidence>
<feature type="transmembrane region" description="Helical" evidence="2">
    <location>
        <begin position="156"/>
        <end position="177"/>
    </location>
</feature>
<dbReference type="PANTHER" id="PTHR47518">
    <property type="entry name" value="SERPENTINE RECEPTOR CLASS EPSILON-13-RELATED"/>
    <property type="match status" value="1"/>
</dbReference>
<dbReference type="InterPro" id="IPR052854">
    <property type="entry name" value="Serpentine_rcpt_epsilon"/>
</dbReference>
<feature type="transmembrane region" description="Helical" evidence="2">
    <location>
        <begin position="119"/>
        <end position="140"/>
    </location>
</feature>